<dbReference type="Proteomes" id="UP000306102">
    <property type="component" value="Unassembled WGS sequence"/>
</dbReference>
<comment type="caution">
    <text evidence="2">The sequence shown here is derived from an EMBL/GenBank/DDBJ whole genome shotgun (WGS) entry which is preliminary data.</text>
</comment>
<evidence type="ECO:0000313" key="2">
    <source>
        <dbReference type="EMBL" id="THF94646.1"/>
    </source>
</evidence>
<keyword evidence="1" id="KW-0175">Coiled coil</keyword>
<dbReference type="PANTHER" id="PTHR33070">
    <property type="entry name" value="OS06G0725500 PROTEIN"/>
    <property type="match status" value="1"/>
</dbReference>
<evidence type="ECO:0000313" key="3">
    <source>
        <dbReference type="Proteomes" id="UP000306102"/>
    </source>
</evidence>
<name>A0A4V6RY00_CAMSN</name>
<dbReference type="PANTHER" id="PTHR33070:SF120">
    <property type="entry name" value="EXPRESSED PROTEIN"/>
    <property type="match status" value="1"/>
</dbReference>
<feature type="coiled-coil region" evidence="1">
    <location>
        <begin position="230"/>
        <end position="257"/>
    </location>
</feature>
<evidence type="ECO:0000256" key="1">
    <source>
        <dbReference type="SAM" id="Coils"/>
    </source>
</evidence>
<proteinExistence type="predicted"/>
<dbReference type="GO" id="GO:0048364">
    <property type="term" value="P:root development"/>
    <property type="evidence" value="ECO:0007669"/>
    <property type="project" value="InterPro"/>
</dbReference>
<organism evidence="2 3">
    <name type="scientific">Camellia sinensis var. sinensis</name>
    <name type="common">China tea</name>
    <dbReference type="NCBI Taxonomy" id="542762"/>
    <lineage>
        <taxon>Eukaryota</taxon>
        <taxon>Viridiplantae</taxon>
        <taxon>Streptophyta</taxon>
        <taxon>Embryophyta</taxon>
        <taxon>Tracheophyta</taxon>
        <taxon>Spermatophyta</taxon>
        <taxon>Magnoliopsida</taxon>
        <taxon>eudicotyledons</taxon>
        <taxon>Gunneridae</taxon>
        <taxon>Pentapetalae</taxon>
        <taxon>asterids</taxon>
        <taxon>Ericales</taxon>
        <taxon>Theaceae</taxon>
        <taxon>Camellia</taxon>
    </lineage>
</organism>
<keyword evidence="3" id="KW-1185">Reference proteome</keyword>
<dbReference type="EMBL" id="SDRB02013570">
    <property type="protein sequence ID" value="THF94646.1"/>
    <property type="molecule type" value="Genomic_DNA"/>
</dbReference>
<gene>
    <name evidence="2" type="ORF">TEA_029797</name>
</gene>
<sequence>MASLSSSIGLQYHVRSISLPSRLHPHSNKIEAQLNKLKTWETSFDSKVPSSAETVKIGLVGLTELYDSVEELIHSPGSSPTPTWNASGRGTGGVYRVARLVYDMSAYTLCKKRVKKEAAKCLGALKQMEKKFGSSTDLLDVNHYLSVVIRVLGEVTSATISVLRSLLLFMLLTTSTTKPSGWSLISKLILTRSSTSERGSDKIFNEVESVDVALHSLHRCIPSNDAKIDVEMARKRLQKLDGSIEGLEARLDCLFRRLIQNRVSLLNILAH</sequence>
<protein>
    <submittedName>
        <fullName evidence="2">Uncharacterized protein</fullName>
    </submittedName>
</protein>
<dbReference type="Pfam" id="PF03087">
    <property type="entry name" value="BPS1"/>
    <property type="match status" value="1"/>
</dbReference>
<dbReference type="GO" id="GO:0048367">
    <property type="term" value="P:shoot system development"/>
    <property type="evidence" value="ECO:0007669"/>
    <property type="project" value="InterPro"/>
</dbReference>
<accession>A0A4V6RY00</accession>
<dbReference type="AlphaFoldDB" id="A0A4V6RY00"/>
<reference evidence="2 3" key="1">
    <citation type="journal article" date="2018" name="Proc. Natl. Acad. Sci. U.S.A.">
        <title>Draft genome sequence of Camellia sinensis var. sinensis provides insights into the evolution of the tea genome and tea quality.</title>
        <authorList>
            <person name="Wei C."/>
            <person name="Yang H."/>
            <person name="Wang S."/>
            <person name="Zhao J."/>
            <person name="Liu C."/>
            <person name="Gao L."/>
            <person name="Xia E."/>
            <person name="Lu Y."/>
            <person name="Tai Y."/>
            <person name="She G."/>
            <person name="Sun J."/>
            <person name="Cao H."/>
            <person name="Tong W."/>
            <person name="Gao Q."/>
            <person name="Li Y."/>
            <person name="Deng W."/>
            <person name="Jiang X."/>
            <person name="Wang W."/>
            <person name="Chen Q."/>
            <person name="Zhang S."/>
            <person name="Li H."/>
            <person name="Wu J."/>
            <person name="Wang P."/>
            <person name="Li P."/>
            <person name="Shi C."/>
            <person name="Zheng F."/>
            <person name="Jian J."/>
            <person name="Huang B."/>
            <person name="Shan D."/>
            <person name="Shi M."/>
            <person name="Fang C."/>
            <person name="Yue Y."/>
            <person name="Li F."/>
            <person name="Li D."/>
            <person name="Wei S."/>
            <person name="Han B."/>
            <person name="Jiang C."/>
            <person name="Yin Y."/>
            <person name="Xia T."/>
            <person name="Zhang Z."/>
            <person name="Bennetzen J.L."/>
            <person name="Zhao S."/>
            <person name="Wan X."/>
        </authorList>
    </citation>
    <scope>NUCLEOTIDE SEQUENCE [LARGE SCALE GENOMIC DNA]</scope>
    <source>
        <strain evidence="3">cv. Shuchazao</strain>
        <tissue evidence="2">Leaf</tissue>
    </source>
</reference>
<dbReference type="InterPro" id="IPR004320">
    <property type="entry name" value="BPS1_pln"/>
</dbReference>